<feature type="compositionally biased region" description="Low complexity" evidence="11">
    <location>
        <begin position="1768"/>
        <end position="1794"/>
    </location>
</feature>
<feature type="compositionally biased region" description="Low complexity" evidence="11">
    <location>
        <begin position="474"/>
        <end position="503"/>
    </location>
</feature>
<feature type="region of interest" description="Disordered" evidence="11">
    <location>
        <begin position="470"/>
        <end position="592"/>
    </location>
</feature>
<dbReference type="CDD" id="cd00155">
    <property type="entry name" value="RasGEF"/>
    <property type="match status" value="1"/>
</dbReference>
<dbReference type="GO" id="GO:0047545">
    <property type="term" value="F:(S)-2-hydroxyglutarate dehydrogenase activity"/>
    <property type="evidence" value="ECO:0007669"/>
    <property type="project" value="UniProtKB-EC"/>
</dbReference>
<proteinExistence type="inferred from homology"/>
<evidence type="ECO:0000256" key="9">
    <source>
        <dbReference type="PROSITE-ProRule" id="PRU00168"/>
    </source>
</evidence>
<feature type="compositionally biased region" description="Low complexity" evidence="11">
    <location>
        <begin position="1912"/>
        <end position="1928"/>
    </location>
</feature>
<evidence type="ECO:0000256" key="2">
    <source>
        <dbReference type="ARBA" id="ARBA00022630"/>
    </source>
</evidence>
<feature type="compositionally biased region" description="Low complexity" evidence="11">
    <location>
        <begin position="1692"/>
        <end position="1735"/>
    </location>
</feature>
<feature type="region of interest" description="Disordered" evidence="11">
    <location>
        <begin position="1541"/>
        <end position="1637"/>
    </location>
</feature>
<dbReference type="PANTHER" id="PTHR43104:SF2">
    <property type="entry name" value="L-2-HYDROXYGLUTARATE DEHYDROGENASE, MITOCHONDRIAL"/>
    <property type="match status" value="1"/>
</dbReference>
<feature type="compositionally biased region" description="Low complexity" evidence="11">
    <location>
        <begin position="1745"/>
        <end position="1760"/>
    </location>
</feature>
<gene>
    <name evidence="14" type="primary">gefBB</name>
    <name evidence="14" type="ORF">DFA_03495</name>
</gene>
<evidence type="ECO:0000259" key="13">
    <source>
        <dbReference type="PROSITE" id="PS50212"/>
    </source>
</evidence>
<feature type="compositionally biased region" description="Low complexity" evidence="11">
    <location>
        <begin position="896"/>
        <end position="906"/>
    </location>
</feature>
<accession>F4PHR3</accession>
<evidence type="ECO:0000256" key="11">
    <source>
        <dbReference type="SAM" id="MobiDB-lite"/>
    </source>
</evidence>
<dbReference type="RefSeq" id="XP_004363098.1">
    <property type="nucleotide sequence ID" value="XM_004363041.1"/>
</dbReference>
<feature type="region of interest" description="Disordered" evidence="11">
    <location>
        <begin position="1662"/>
        <end position="1794"/>
    </location>
</feature>
<keyword evidence="2" id="KW-0285">Flavoprotein</keyword>
<feature type="compositionally biased region" description="Polar residues" evidence="11">
    <location>
        <begin position="1227"/>
        <end position="1241"/>
    </location>
</feature>
<feature type="compositionally biased region" description="Basic residues" evidence="11">
    <location>
        <begin position="736"/>
        <end position="747"/>
    </location>
</feature>
<dbReference type="Proteomes" id="UP000007797">
    <property type="component" value="Unassembled WGS sequence"/>
</dbReference>
<feature type="compositionally biased region" description="Low complexity" evidence="11">
    <location>
        <begin position="614"/>
        <end position="633"/>
    </location>
</feature>
<feature type="region of interest" description="Disordered" evidence="11">
    <location>
        <begin position="1807"/>
        <end position="1842"/>
    </location>
</feature>
<dbReference type="Pfam" id="PF00617">
    <property type="entry name" value="RasGEF"/>
    <property type="match status" value="1"/>
</dbReference>
<dbReference type="Pfam" id="PF01266">
    <property type="entry name" value="DAO"/>
    <property type="match status" value="1"/>
</dbReference>
<dbReference type="STRING" id="1054147.F4PHR3"/>
<feature type="compositionally biased region" description="Low complexity" evidence="11">
    <location>
        <begin position="1815"/>
        <end position="1828"/>
    </location>
</feature>
<feature type="compositionally biased region" description="Low complexity" evidence="11">
    <location>
        <begin position="1544"/>
        <end position="1583"/>
    </location>
</feature>
<feature type="region of interest" description="Disordered" evidence="11">
    <location>
        <begin position="1864"/>
        <end position="1945"/>
    </location>
</feature>
<dbReference type="InterPro" id="IPR000651">
    <property type="entry name" value="Ras-like_Gua-exchang_fac_N"/>
</dbReference>
<feature type="compositionally biased region" description="Polar residues" evidence="11">
    <location>
        <begin position="550"/>
        <end position="587"/>
    </location>
</feature>
<evidence type="ECO:0000256" key="10">
    <source>
        <dbReference type="SAM" id="Coils"/>
    </source>
</evidence>
<comment type="cofactor">
    <cofactor evidence="1">
        <name>FAD</name>
        <dbReference type="ChEBI" id="CHEBI:57692"/>
    </cofactor>
</comment>
<keyword evidence="3" id="KW-0274">FAD</keyword>
<dbReference type="EC" id="1.1.99.2" evidence="7"/>
<evidence type="ECO:0000256" key="7">
    <source>
        <dbReference type="ARBA" id="ARBA00038878"/>
    </source>
</evidence>
<comment type="similarity">
    <text evidence="6">Belongs to the L2HGDH family.</text>
</comment>
<keyword evidence="10" id="KW-0175">Coiled coil</keyword>
<dbReference type="OrthoDB" id="498204at2759"/>
<evidence type="ECO:0000256" key="6">
    <source>
        <dbReference type="ARBA" id="ARBA00037941"/>
    </source>
</evidence>
<keyword evidence="15" id="KW-1185">Reference proteome</keyword>
<feature type="compositionally biased region" description="Polar residues" evidence="11">
    <location>
        <begin position="1024"/>
        <end position="1041"/>
    </location>
</feature>
<dbReference type="GO" id="GO:0005085">
    <property type="term" value="F:guanyl-nucleotide exchange factor activity"/>
    <property type="evidence" value="ECO:0007669"/>
    <property type="project" value="UniProtKB-KW"/>
</dbReference>
<sequence length="1992" mass="218673">MNHSHQLIHSIIQKTKTPYHLLFARRSYSSTSTTSSSNHKYDIVIVGGGIVGTATARELLNRSYQQQVDNNNNNNNNKRLSVCIIEKENDIAPHQSSHNSGVIHCGIYYKTGSIRARLCVKGADMMYDYCEKNNIPHERCGKLIVATRQDEVPRLEALMANGIENGVKGLAMYDGEAMKQFEPHITGVRAIHSPNTGIVDFKVVTNSFANDVKKNGGNILFGFEATQFDFNHQQSNQQQQQETDRRSIKIKSKDGRTIESKYLITCAGMYSDKVSKLSFGSNEPSIVPFRGHFLKFKPEYSHLIKGMVYPVPNPEFPFLGVHFTKKINGDVWLGPNAVLAFSREGYSYKDFRLKDFIEFLGNRGLQKMALKHFSYGVGELLRDIFPSRFLEHCKPFMPSIHIDQVVSGASGVRAMAIDNETGKLIDDFIFDAPAQGKHGVLHVRNSPSPSATSSLAIAIEIVDKAEKGLKREGSSSSLNGGKSNSLKSQSSSSSLPPGPTSISYLQSPHGGMLPTAASSPSLTIPGSGGGLGGSASSTTLSSANTTPTINRSSSNLSVKFQDTITINEPNTNDPALSTFNRPRTSTLKQEKKERFSFITRSLRKSKLNLLEDPNNAAADNNASSTSNNNNNNNGTDDHHSTGGAPDHGMSLRDSSSSITSISSATSFNSSEKKSRRNSIFVRLLNRKSRDMSHITEEDFVNDHHISSDGASSGIQQHGHGGHHLMHTSSTSDLGRTLHHHHGHHHHHLKERSASAINISTAMTPPPNILVSTYDPTVKEQETNELRSQLSEANNQLSTLRVKETEWRKEKEELIRKIQLLSTTSQTASSSPSTSFSGFHSLQHHHHHNFFHDLHSHLDSASTSSPSMSKSPSIQSLSLEVSSSVAPLSLSSSSVSFSTVGTSATTPNPSPPLPRRQNNRNRYTVAIPKWDESMNFNGSPFERLVEVLKNSCEIFPSDSNLMNVIAGSPGSSSFSLLASSLQHSQTAHSQESSSQQIASAAESVKSPRKPSMGAHQPSAGGAGHSDQSTATDGIKASTSNDSINEEKMLKQHILSISLKKMVAKLIGENTESSAVFKTFFSTYECIYTSEDILIALIEQYQIESPQSKIRICTILKSWLQSNPISSLSNIDFVNRFKEFLVDIRNTDKESQDYNFSKIIEVCNQIAYILETKILERGGMPMYSRGFAEAEKSYVSKKSKQKIKAYLSTSLKHTRTFPDIEEDIDDTSSICDVSDTTSQSNLESSSPPPSPTMGLSKADRVNQLLPTGHLSSSAIDHHHSPSHDFPVRVETRPRSSTWSTSDIFLSIMDAPAKEIAKSITVVDYSIFICVEPSELMNGVWGKPQHKDKAMNISKLIARFNEISMNVIQTILNETKLKDRCKVMAKFIKIAKYLHELRNYNSMMAIYAGISHSAVVRLKWTRKILPKTSQKTLQDLERLMENEENFKNYRTELKTITTPCIPFFGLILSDLTFIQEGNPDYIGTDDSNWTLNLTKLKMVYNCIKQIQLYQKNHYLMNADPRLTLLLTPNLNIFGEPINNSFLNIPKTNSNNQSNNTTTTTTTSTATTTTTTTPINNSLVNLNNSNSDIKPLIPKPDNLDEKDGVEEEEEESDDDEEDLSDEDHHQETNQQNESDDNHKNRLDETKKLSFTLDGDQLKKQYSYNTWSPKKSITPPPSINSLKSPLGRLKKVERILPSSPRSPTTNTSPDNNNNNTTPRGVYTTPTITATTALSLSLSTTTPPPSPPPSSSSQPQPQQQLSRPSLFFDRINSRSRSPSPSVTGSSSAQGSPSSSSINTSTANLLSTSVDGSAALGGAGGDSTNPTTTSTTTTTAEASLGKKPIGRRKSVSTNNIFSILSPKDTQGHHYYVSKKSHSRSSSVAGTPGSAGNSNPSSLPATPPNALVSGNSSPSPTPPVTVTNTHTNNNITPPHNATNQMTGGHNNNNNPHHSFSIVAAKRKSISLERPPHLFKPMTDEGLFSLSLKLEPRGVKYQDLI</sequence>
<dbReference type="PROSITE" id="PS50212">
    <property type="entry name" value="RASGEF_NTER"/>
    <property type="match status" value="1"/>
</dbReference>
<dbReference type="Gene3D" id="1.20.870.10">
    <property type="entry name" value="Son of sevenless (SoS) protein Chain: S domain 1"/>
    <property type="match status" value="1"/>
</dbReference>
<protein>
    <recommendedName>
        <fullName evidence="8">L-2-hydroxyglutarate dehydrogenase, mitochondrial</fullName>
        <ecNumber evidence="7">1.1.99.2</ecNumber>
    </recommendedName>
</protein>
<dbReference type="EMBL" id="GL883006">
    <property type="protein sequence ID" value="EGG25247.1"/>
    <property type="molecule type" value="Genomic_DNA"/>
</dbReference>
<evidence type="ECO:0000256" key="5">
    <source>
        <dbReference type="ARBA" id="ARBA00036066"/>
    </source>
</evidence>
<name>F4PHR3_CACFS</name>
<feature type="coiled-coil region" evidence="10">
    <location>
        <begin position="782"/>
        <end position="809"/>
    </location>
</feature>
<feature type="compositionally biased region" description="Acidic residues" evidence="11">
    <location>
        <begin position="1599"/>
        <end position="1617"/>
    </location>
</feature>
<dbReference type="GeneID" id="14876792"/>
<reference evidence="15" key="1">
    <citation type="journal article" date="2011" name="Genome Res.">
        <title>Phylogeny-wide analysis of social amoeba genomes highlights ancient origins for complex intercellular communication.</title>
        <authorList>
            <person name="Heidel A.J."/>
            <person name="Lawal H.M."/>
            <person name="Felder M."/>
            <person name="Schilde C."/>
            <person name="Helps N.R."/>
            <person name="Tunggal B."/>
            <person name="Rivero F."/>
            <person name="John U."/>
            <person name="Schleicher M."/>
            <person name="Eichinger L."/>
            <person name="Platzer M."/>
            <person name="Noegel A.A."/>
            <person name="Schaap P."/>
            <person name="Gloeckner G."/>
        </authorList>
    </citation>
    <scope>NUCLEOTIDE SEQUENCE [LARGE SCALE GENOMIC DNA]</scope>
    <source>
        <strain evidence="15">SH3</strain>
    </source>
</reference>
<evidence type="ECO:0000313" key="14">
    <source>
        <dbReference type="EMBL" id="EGG25247.1"/>
    </source>
</evidence>
<feature type="region of interest" description="Disordered" evidence="11">
    <location>
        <begin position="1227"/>
        <end position="1254"/>
    </location>
</feature>
<dbReference type="SUPFAM" id="SSF48366">
    <property type="entry name" value="Ras GEF"/>
    <property type="match status" value="1"/>
</dbReference>
<dbReference type="PROSITE" id="PS50009">
    <property type="entry name" value="RASGEF_CAT"/>
    <property type="match status" value="1"/>
</dbReference>
<organism evidence="14 15">
    <name type="scientific">Cavenderia fasciculata</name>
    <name type="common">Slime mold</name>
    <name type="synonym">Dictyostelium fasciculatum</name>
    <dbReference type="NCBI Taxonomy" id="261658"/>
    <lineage>
        <taxon>Eukaryota</taxon>
        <taxon>Amoebozoa</taxon>
        <taxon>Evosea</taxon>
        <taxon>Eumycetozoa</taxon>
        <taxon>Dictyostelia</taxon>
        <taxon>Acytosteliales</taxon>
        <taxon>Cavenderiaceae</taxon>
        <taxon>Cavenderia</taxon>
    </lineage>
</organism>
<dbReference type="InterPro" id="IPR036964">
    <property type="entry name" value="RASGEF_cat_dom_sf"/>
</dbReference>
<dbReference type="KEGG" id="dfa:DFA_03495"/>
<evidence type="ECO:0000256" key="1">
    <source>
        <dbReference type="ARBA" id="ARBA00001974"/>
    </source>
</evidence>
<keyword evidence="9" id="KW-0344">Guanine-nucleotide releasing factor</keyword>
<feature type="domain" description="N-terminal Ras-GEF" evidence="13">
    <location>
        <begin position="1048"/>
        <end position="1162"/>
    </location>
</feature>
<dbReference type="NCBIfam" id="NF008726">
    <property type="entry name" value="PRK11728.1"/>
    <property type="match status" value="1"/>
</dbReference>
<dbReference type="GO" id="GO:0007264">
    <property type="term" value="P:small GTPase-mediated signal transduction"/>
    <property type="evidence" value="ECO:0007669"/>
    <property type="project" value="InterPro"/>
</dbReference>
<keyword evidence="4" id="KW-0560">Oxidoreductase</keyword>
<feature type="region of interest" description="Disordered" evidence="11">
    <location>
        <begin position="608"/>
        <end position="657"/>
    </location>
</feature>
<evidence type="ECO:0000256" key="4">
    <source>
        <dbReference type="ARBA" id="ARBA00023002"/>
    </source>
</evidence>
<feature type="compositionally biased region" description="Low complexity" evidence="11">
    <location>
        <begin position="534"/>
        <end position="549"/>
    </location>
</feature>
<comment type="catalytic activity">
    <reaction evidence="5">
        <text>(S)-2-hydroxyglutarate + A = 2-oxoglutarate + AH2</text>
        <dbReference type="Rhea" id="RHEA:21252"/>
        <dbReference type="ChEBI" id="CHEBI:13193"/>
        <dbReference type="ChEBI" id="CHEBI:16782"/>
        <dbReference type="ChEBI" id="CHEBI:16810"/>
        <dbReference type="ChEBI" id="CHEBI:17499"/>
        <dbReference type="EC" id="1.1.99.2"/>
    </reaction>
</comment>
<feature type="region of interest" description="Disordered" evidence="11">
    <location>
        <begin position="896"/>
        <end position="920"/>
    </location>
</feature>
<evidence type="ECO:0000313" key="15">
    <source>
        <dbReference type="Proteomes" id="UP000007797"/>
    </source>
</evidence>
<feature type="region of interest" description="Disordered" evidence="11">
    <location>
        <begin position="704"/>
        <end position="747"/>
    </location>
</feature>
<dbReference type="Gene3D" id="3.30.9.10">
    <property type="entry name" value="D-Amino Acid Oxidase, subunit A, domain 2"/>
    <property type="match status" value="1"/>
</dbReference>
<dbReference type="PANTHER" id="PTHR43104">
    <property type="entry name" value="L-2-HYDROXYGLUTARATE DEHYDROGENASE, MITOCHONDRIAL"/>
    <property type="match status" value="1"/>
</dbReference>
<evidence type="ECO:0000256" key="8">
    <source>
        <dbReference type="ARBA" id="ARBA00041137"/>
    </source>
</evidence>
<evidence type="ECO:0000259" key="12">
    <source>
        <dbReference type="PROSITE" id="PS50009"/>
    </source>
</evidence>
<dbReference type="InterPro" id="IPR006076">
    <property type="entry name" value="FAD-dep_OxRdtase"/>
</dbReference>
<dbReference type="InterPro" id="IPR023578">
    <property type="entry name" value="Ras_GEF_dom_sf"/>
</dbReference>
<dbReference type="InterPro" id="IPR001895">
    <property type="entry name" value="RASGEF_cat_dom"/>
</dbReference>
<dbReference type="SUPFAM" id="SSF51905">
    <property type="entry name" value="FAD/NAD(P)-binding domain"/>
    <property type="match status" value="1"/>
</dbReference>
<dbReference type="Gene3D" id="3.50.50.60">
    <property type="entry name" value="FAD/NAD(P)-binding domain"/>
    <property type="match status" value="1"/>
</dbReference>
<dbReference type="InterPro" id="IPR036188">
    <property type="entry name" value="FAD/NAD-bd_sf"/>
</dbReference>
<evidence type="ECO:0000256" key="3">
    <source>
        <dbReference type="ARBA" id="ARBA00022827"/>
    </source>
</evidence>
<feature type="compositionally biased region" description="Low complexity" evidence="11">
    <location>
        <begin position="984"/>
        <end position="1002"/>
    </location>
</feature>
<feature type="domain" description="Ras-GEF" evidence="12">
    <location>
        <begin position="1309"/>
        <end position="1543"/>
    </location>
</feature>
<dbReference type="Gene3D" id="1.10.840.10">
    <property type="entry name" value="Ras guanine-nucleotide exchange factors catalytic domain"/>
    <property type="match status" value="1"/>
</dbReference>
<dbReference type="SMART" id="SM00147">
    <property type="entry name" value="RasGEF"/>
    <property type="match status" value="1"/>
</dbReference>
<feature type="compositionally biased region" description="Polar residues" evidence="11">
    <location>
        <begin position="1882"/>
        <end position="1892"/>
    </location>
</feature>
<feature type="region of interest" description="Disordered" evidence="11">
    <location>
        <begin position="984"/>
        <end position="1041"/>
    </location>
</feature>